<dbReference type="GO" id="GO:0046872">
    <property type="term" value="F:metal ion binding"/>
    <property type="evidence" value="ECO:0007669"/>
    <property type="project" value="UniProtKB-KW"/>
</dbReference>
<sequence length="138" mass="15023">MRTAITLLLFSLLVSCDDSGPARNNPYIPSVAFSIEIDTNLPLYNQLQFAGNGKYIPNAGVRGIVVFYTGSGYNAFEATCPNQAISSCSTLEYDGGSSVTCPCDEAIYSLYTADSPGKEYPLYQYRVEVIGTVLRVYN</sequence>
<name>A0A972FJR1_9FLAO</name>
<evidence type="ECO:0000256" key="2">
    <source>
        <dbReference type="ARBA" id="ARBA00022723"/>
    </source>
</evidence>
<dbReference type="Gene3D" id="2.102.10.10">
    <property type="entry name" value="Rieske [2Fe-2S] iron-sulphur domain"/>
    <property type="match status" value="1"/>
</dbReference>
<evidence type="ECO:0000313" key="6">
    <source>
        <dbReference type="EMBL" id="NMH27048.1"/>
    </source>
</evidence>
<reference evidence="6" key="1">
    <citation type="submission" date="2020-02" db="EMBL/GenBank/DDBJ databases">
        <title>Flavobacterium sp. genome.</title>
        <authorList>
            <person name="Jung H.S."/>
            <person name="Baek J.H."/>
            <person name="Jeon C.O."/>
        </authorList>
    </citation>
    <scope>NUCLEOTIDE SEQUENCE</scope>
    <source>
        <strain evidence="6">SE-s28</strain>
    </source>
</reference>
<dbReference type="GO" id="GO:0051537">
    <property type="term" value="F:2 iron, 2 sulfur cluster binding"/>
    <property type="evidence" value="ECO:0007669"/>
    <property type="project" value="UniProtKB-KW"/>
</dbReference>
<proteinExistence type="predicted"/>
<evidence type="ECO:0000256" key="3">
    <source>
        <dbReference type="ARBA" id="ARBA00023004"/>
    </source>
</evidence>
<dbReference type="EMBL" id="JAAMPU010000098">
    <property type="protein sequence ID" value="NMH27048.1"/>
    <property type="molecule type" value="Genomic_DNA"/>
</dbReference>
<dbReference type="InterPro" id="IPR017941">
    <property type="entry name" value="Rieske_2Fe-2S"/>
</dbReference>
<comment type="caution">
    <text evidence="6">The sequence shown here is derived from an EMBL/GenBank/DDBJ whole genome shotgun (WGS) entry which is preliminary data.</text>
</comment>
<keyword evidence="2" id="KW-0479">Metal-binding</keyword>
<feature type="domain" description="Rieske" evidence="5">
    <location>
        <begin position="62"/>
        <end position="136"/>
    </location>
</feature>
<dbReference type="SUPFAM" id="SSF50022">
    <property type="entry name" value="ISP domain"/>
    <property type="match status" value="1"/>
</dbReference>
<evidence type="ECO:0000256" key="1">
    <source>
        <dbReference type="ARBA" id="ARBA00022714"/>
    </source>
</evidence>
<protein>
    <recommendedName>
        <fullName evidence="5">Rieske domain-containing protein</fullName>
    </recommendedName>
</protein>
<keyword evidence="4" id="KW-0411">Iron-sulfur</keyword>
<dbReference type="Proteomes" id="UP000712080">
    <property type="component" value="Unassembled WGS sequence"/>
</dbReference>
<organism evidence="6 7">
    <name type="scientific">Flavobacterium silvaticum</name>
    <dbReference type="NCBI Taxonomy" id="1852020"/>
    <lineage>
        <taxon>Bacteria</taxon>
        <taxon>Pseudomonadati</taxon>
        <taxon>Bacteroidota</taxon>
        <taxon>Flavobacteriia</taxon>
        <taxon>Flavobacteriales</taxon>
        <taxon>Flavobacteriaceae</taxon>
        <taxon>Flavobacterium</taxon>
    </lineage>
</organism>
<accession>A0A972FJR1</accession>
<dbReference type="PROSITE" id="PS51257">
    <property type="entry name" value="PROKAR_LIPOPROTEIN"/>
    <property type="match status" value="1"/>
</dbReference>
<dbReference type="InterPro" id="IPR036922">
    <property type="entry name" value="Rieske_2Fe-2S_sf"/>
</dbReference>
<gene>
    <name evidence="6" type="ORF">G6047_03305</name>
</gene>
<keyword evidence="1" id="KW-0001">2Fe-2S</keyword>
<dbReference type="AlphaFoldDB" id="A0A972FJR1"/>
<dbReference type="PROSITE" id="PS51296">
    <property type="entry name" value="RIESKE"/>
    <property type="match status" value="1"/>
</dbReference>
<evidence type="ECO:0000256" key="4">
    <source>
        <dbReference type="ARBA" id="ARBA00023014"/>
    </source>
</evidence>
<keyword evidence="7" id="KW-1185">Reference proteome</keyword>
<evidence type="ECO:0000313" key="7">
    <source>
        <dbReference type="Proteomes" id="UP000712080"/>
    </source>
</evidence>
<keyword evidence="3" id="KW-0408">Iron</keyword>
<dbReference type="RefSeq" id="WP_169526052.1">
    <property type="nucleotide sequence ID" value="NZ_JAAMPU010000098.1"/>
</dbReference>
<evidence type="ECO:0000259" key="5">
    <source>
        <dbReference type="PROSITE" id="PS51296"/>
    </source>
</evidence>